<protein>
    <recommendedName>
        <fullName evidence="4">Solute-binding protein family 3/N-terminal domain-containing protein</fullName>
    </recommendedName>
</protein>
<keyword evidence="3" id="KW-1185">Reference proteome</keyword>
<evidence type="ECO:0000313" key="3">
    <source>
        <dbReference type="Proteomes" id="UP000257039"/>
    </source>
</evidence>
<gene>
    <name evidence="2" type="ORF">B9G39_09480</name>
</gene>
<dbReference type="Proteomes" id="UP000257039">
    <property type="component" value="Unassembled WGS sequence"/>
</dbReference>
<name>A0A4P9VK73_9GAMM</name>
<comment type="caution">
    <text evidence="2">The sequence shown here is derived from an EMBL/GenBank/DDBJ whole genome shotgun (WGS) entry which is preliminary data.</text>
</comment>
<dbReference type="EMBL" id="NDXW01000001">
    <property type="protein sequence ID" value="RDH43653.1"/>
    <property type="molecule type" value="Genomic_DNA"/>
</dbReference>
<reference evidence="2 3" key="1">
    <citation type="submission" date="2017-04" db="EMBL/GenBank/DDBJ databases">
        <title>Draft genome sequence of Zooshikella ganghwensis VG4 isolated from Red Sea sediments.</title>
        <authorList>
            <person name="Rehman Z."/>
            <person name="Alam I."/>
            <person name="Kamau A."/>
            <person name="Bajic V."/>
            <person name="Leiknes T."/>
        </authorList>
    </citation>
    <scope>NUCLEOTIDE SEQUENCE [LARGE SCALE GENOMIC DNA]</scope>
    <source>
        <strain evidence="2 3">VG4</strain>
    </source>
</reference>
<proteinExistence type="predicted"/>
<evidence type="ECO:0008006" key="4">
    <source>
        <dbReference type="Google" id="ProtNLM"/>
    </source>
</evidence>
<dbReference type="RefSeq" id="WP_094786929.1">
    <property type="nucleotide sequence ID" value="NZ_NDXW01000001.1"/>
</dbReference>
<dbReference type="AlphaFoldDB" id="A0A4P9VK73"/>
<organism evidence="2 3">
    <name type="scientific">Zooshikella ganghwensis</name>
    <dbReference type="NCBI Taxonomy" id="202772"/>
    <lineage>
        <taxon>Bacteria</taxon>
        <taxon>Pseudomonadati</taxon>
        <taxon>Pseudomonadota</taxon>
        <taxon>Gammaproteobacteria</taxon>
        <taxon>Oceanospirillales</taxon>
        <taxon>Zooshikellaceae</taxon>
        <taxon>Zooshikella</taxon>
    </lineage>
</organism>
<accession>A0A4P9VK73</accession>
<feature type="signal peptide" evidence="1">
    <location>
        <begin position="1"/>
        <end position="24"/>
    </location>
</feature>
<feature type="chain" id="PRO_5020556531" description="Solute-binding protein family 3/N-terminal domain-containing protein" evidence="1">
    <location>
        <begin position="25"/>
        <end position="271"/>
    </location>
</feature>
<evidence type="ECO:0000256" key="1">
    <source>
        <dbReference type="SAM" id="SignalP"/>
    </source>
</evidence>
<dbReference type="SUPFAM" id="SSF53850">
    <property type="entry name" value="Periplasmic binding protein-like II"/>
    <property type="match status" value="1"/>
</dbReference>
<sequence length="271" mass="30980">MKVNTHIITFIATISFLYSSSIMASSPVKLCQGSENEWPPYTIFKRANSTIVEPRQLTGAATELIYQAIKKAGYDYKIRLMPWKRVLKELERYPKRKVCEITWDVSYKPSRAEKFFYSVAIYRTQLGAFFSSKHLSEKALTLKNTTDLSQFRLCGILGYNYSPFNLHEGLFSNYINFDKAMNVLSAGNCDFLPSSIEPVLGQNKLGTINLSDNIDYVEFPGRFKTFYLVISRKSPRADELSSQLAHSIISMQEKGEDLAIFSQYGIKPKIY</sequence>
<keyword evidence="1" id="KW-0732">Signal</keyword>
<dbReference type="Gene3D" id="3.40.190.10">
    <property type="entry name" value="Periplasmic binding protein-like II"/>
    <property type="match status" value="2"/>
</dbReference>
<evidence type="ECO:0000313" key="2">
    <source>
        <dbReference type="EMBL" id="RDH43653.1"/>
    </source>
</evidence>